<evidence type="ECO:0000313" key="1">
    <source>
        <dbReference type="EMBL" id="KAH7924091.1"/>
    </source>
</evidence>
<evidence type="ECO:0000313" key="2">
    <source>
        <dbReference type="Proteomes" id="UP000790709"/>
    </source>
</evidence>
<comment type="caution">
    <text evidence="1">The sequence shown here is derived from an EMBL/GenBank/DDBJ whole genome shotgun (WGS) entry which is preliminary data.</text>
</comment>
<organism evidence="1 2">
    <name type="scientific">Leucogyrophana mollusca</name>
    <dbReference type="NCBI Taxonomy" id="85980"/>
    <lineage>
        <taxon>Eukaryota</taxon>
        <taxon>Fungi</taxon>
        <taxon>Dikarya</taxon>
        <taxon>Basidiomycota</taxon>
        <taxon>Agaricomycotina</taxon>
        <taxon>Agaricomycetes</taxon>
        <taxon>Agaricomycetidae</taxon>
        <taxon>Boletales</taxon>
        <taxon>Boletales incertae sedis</taxon>
        <taxon>Leucogyrophana</taxon>
    </lineage>
</organism>
<sequence>MALDVKTVLISAVYKKALRLSAESNQKYGKGYVMNLVNVDCESVSKAVEVTHQVWSIPLQLTAVTIFLSRLLGVSAWAGIGVLFLSLFLLIMVVPVFMRKAAPWFMRLGDRRLKTIREVLDGIRVVKINGREEHFLAKMEGIRTEQLRWLRQFNTGVACFVIVGQITNTVMPLAAFSLFGHENMGKVPSARVFPALSFFGMLVDPLIALPQLLSAFVIAMTSWGRIYAFLLADEKSSGAEASVSSVMSICRDAITISNGAFSWPSNDSDAKAAAPAQQQKKADEKTDVESIDLEKGGLEEQIEEISGPRPFLRNVNINIRQGSLTAIVGSVGSGKSSLLSAIIGEMLRVSGEIECAGSIAYCAQQPWVQTSTIQENILFGRPLDLNHLQTAIQTTSFDSDLDTFPHGMATQMGEKGNNLSGGQKARLALARAVYSDADIYLFDDVLAALDARVGRNVFNNCIKKGLRGKTRVLVTHQLQYLNQVDHIIVVSEGSIVEQGSFNELVRRNGELTRLLSDLQSFSQSSDEKKDEKRKSMAAAKQAVKKEETPDQLIVEEQRNTGAVGAATWWAYIKATGGARMAFMLLAQLILLQASVVILSQWLTWWTEDTFHEKAQGWIGIYNGIGFGSVFFLIVLNVSVLLSTVRASRTFHSKALLGVLRAPMWWFEGQPIGRIMNRFSKDIEAIDQRLMPQLFQLVAGTGSLLSTTIILGYSTPIMLAFLFPMMIVYWFVLRFYRKSLRELKRLESTQRGPLQSRISETLDGIPTIMAYKRELDFANAVGALLDTSNKPTFLRMNAEIWVTLRMEILSSLIVFILAMLAHTTLIGNSTQFALALTYASTLTYIMNLLLKSAANVEAEMNSVERLMNYTEGLPQEPAARLGSDPSREAWPSRGEIVLRDINAAYPSRPDKLVLRDVTLTFNPGETVFIVGRTGSGKSTLLSLLLRMIEAGSGSVEIDGRDITSLGVSTLRQGMQVIPQDPFIFSGSIRSALDFDGKHDDNALWHALELVGLKQFVSSQELKLDTIVEDNGSNYSVGQRQLLCLAAAILRHPKILLLDEATASIDAGADVFIQQAMRKSCPDATILAVMHRLSDRILEECDRVLVMEQGVPIEFASPKELLSRPNTMFSKLMAAARNSS</sequence>
<dbReference type="EMBL" id="MU266434">
    <property type="protein sequence ID" value="KAH7924091.1"/>
    <property type="molecule type" value="Genomic_DNA"/>
</dbReference>
<dbReference type="Proteomes" id="UP000790709">
    <property type="component" value="Unassembled WGS sequence"/>
</dbReference>
<gene>
    <name evidence="1" type="ORF">BV22DRAFT_1014016</name>
</gene>
<keyword evidence="1" id="KW-0378">Hydrolase</keyword>
<name>A0ACB8BFX2_9AGAM</name>
<accession>A0ACB8BFX2</accession>
<protein>
    <submittedName>
        <fullName evidence="1">P-loop containing nucleoside triphosphate hydrolase protein</fullName>
    </submittedName>
</protein>
<proteinExistence type="predicted"/>
<keyword evidence="2" id="KW-1185">Reference proteome</keyword>
<reference evidence="1" key="1">
    <citation type="journal article" date="2021" name="New Phytol.">
        <title>Evolutionary innovations through gain and loss of genes in the ectomycorrhizal Boletales.</title>
        <authorList>
            <person name="Wu G."/>
            <person name="Miyauchi S."/>
            <person name="Morin E."/>
            <person name="Kuo A."/>
            <person name="Drula E."/>
            <person name="Varga T."/>
            <person name="Kohler A."/>
            <person name="Feng B."/>
            <person name="Cao Y."/>
            <person name="Lipzen A."/>
            <person name="Daum C."/>
            <person name="Hundley H."/>
            <person name="Pangilinan J."/>
            <person name="Johnson J."/>
            <person name="Barry K."/>
            <person name="LaButti K."/>
            <person name="Ng V."/>
            <person name="Ahrendt S."/>
            <person name="Min B."/>
            <person name="Choi I.G."/>
            <person name="Park H."/>
            <person name="Plett J.M."/>
            <person name="Magnuson J."/>
            <person name="Spatafora J.W."/>
            <person name="Nagy L.G."/>
            <person name="Henrissat B."/>
            <person name="Grigoriev I.V."/>
            <person name="Yang Z.L."/>
            <person name="Xu J."/>
            <person name="Martin F.M."/>
        </authorList>
    </citation>
    <scope>NUCLEOTIDE SEQUENCE</scope>
    <source>
        <strain evidence="1">KUC20120723A-06</strain>
    </source>
</reference>